<protein>
    <submittedName>
        <fullName evidence="2">Portal vertex protein of head</fullName>
    </submittedName>
</protein>
<sequence>MSSWKRHMTMGRSKISSTPQNNNPVQTSGAKTNFASYLPAVYTGLANRVDRYRQYDQMDQDPEIRTALNIIADFCTQSTKDFGLPFQIQYKDEMGDSEVTTLEDRLESWADQNQFKIRIYDIIRGILKYGDQFFVRDPETFEWYWVNPMNVDKVVVNEATGKNPIIYYMRDISLNIRDKVMSNNNLGFDKQTYGAMPNSLSGAGNQYGSVGGAASGSTDNSNAFGTNGQLDVLPVAAEHVIHLSLNTGQDPFWPFGTSILENIFKVYKQKELLEDSIIIYRVQRAPERRVFKIDVGDMQPHQAMAYVERVKNDIHQRRIPSNKGGSTSLMDAAYNPLSILEDYFFPQTAEGRGSSVETLPGGDNLGQIDDLRYFNNKLIRGLQIPASYLPMGPDDGGVALFGDGATQAMASELRFNNECMRYQRIISRIFDEEFKRYMIKNGYNISASSFEVTFNPPMNFAANRKAEMDAKLIQTYMPLNDLKYFSKQFIMKKMGFEQDDIVENEKLWQQENPQAMANSQGVDAPGANAGLQSVGIESPNNPETDLGIDDDGNLQDADSEYKDQNGGDSGFDPNSLGNSF</sequence>
<organism evidence="2 3">
    <name type="scientific">Cronobacter phage vB_CsaM_GAP32</name>
    <dbReference type="NCBI Taxonomy" id="1141136"/>
    <lineage>
        <taxon>Viruses</taxon>
        <taxon>Duplodnaviria</taxon>
        <taxon>Heunggongvirae</taxon>
        <taxon>Uroviricota</taxon>
        <taxon>Caudoviricetes</taxon>
        <taxon>Mimasvirus</taxon>
        <taxon>Mimasvirus GAP32</taxon>
    </lineage>
</organism>
<reference evidence="2 3" key="1">
    <citation type="journal article" date="2014" name="Virology">
        <title>Supersize me: Cronobacter sakazakii phage GAP32.</title>
        <authorList>
            <person name="Abbasifar R."/>
            <person name="Griffiths M.W."/>
            <person name="Sabour P.M."/>
            <person name="Ackermann H.-W."/>
            <person name="Vandersteegen K."/>
            <person name="Lavigne R."/>
            <person name="Noben J.-P."/>
            <person name="Villa A.A."/>
            <person name="Abbasifar A."/>
            <person name="Nash J.H.E."/>
            <person name="Kropinski A.M."/>
        </authorList>
    </citation>
    <scope>NUCLEOTIDE SEQUENCE [LARGE SCALE GENOMIC DNA]</scope>
    <source>
        <strain evidence="2">GAP-32</strain>
    </source>
</reference>
<dbReference type="GeneID" id="13993985"/>
<dbReference type="Proteomes" id="UP000000457">
    <property type="component" value="Segment"/>
</dbReference>
<dbReference type="KEGG" id="vg:13993985"/>
<evidence type="ECO:0000313" key="3">
    <source>
        <dbReference type="Proteomes" id="UP000000457"/>
    </source>
</evidence>
<evidence type="ECO:0000313" key="2">
    <source>
        <dbReference type="EMBL" id="AFC21695.1"/>
    </source>
</evidence>
<dbReference type="Pfam" id="PF07230">
    <property type="entry name" value="Portal_T4"/>
    <property type="match status" value="1"/>
</dbReference>
<accession>K4F9K9</accession>
<gene>
    <name evidence="2" type="ORF">GAP32_245</name>
</gene>
<feature type="region of interest" description="Disordered" evidence="1">
    <location>
        <begin position="515"/>
        <end position="580"/>
    </location>
</feature>
<feature type="region of interest" description="Disordered" evidence="1">
    <location>
        <begin position="1"/>
        <end position="30"/>
    </location>
</feature>
<keyword evidence="3" id="KW-1185">Reference proteome</keyword>
<evidence type="ECO:0000256" key="1">
    <source>
        <dbReference type="SAM" id="MobiDB-lite"/>
    </source>
</evidence>
<dbReference type="OrthoDB" id="2332at10239"/>
<name>K4F9K9_9CAUD</name>
<feature type="compositionally biased region" description="Polar residues" evidence="1">
    <location>
        <begin position="14"/>
        <end position="30"/>
    </location>
</feature>
<dbReference type="EMBL" id="JN882285">
    <property type="protein sequence ID" value="AFC21695.1"/>
    <property type="molecule type" value="Genomic_DNA"/>
</dbReference>
<proteinExistence type="predicted"/>
<dbReference type="InterPro" id="IPR010823">
    <property type="entry name" value="Portal_Gp20"/>
</dbReference>
<dbReference type="RefSeq" id="YP_006987350.1">
    <property type="nucleotide sequence ID" value="NC_019401.1"/>
</dbReference>